<evidence type="ECO:0000313" key="2">
    <source>
        <dbReference type="EMBL" id="RNA40238.1"/>
    </source>
</evidence>
<organism evidence="2 3">
    <name type="scientific">Brachionus plicatilis</name>
    <name type="common">Marine rotifer</name>
    <name type="synonym">Brachionus muelleri</name>
    <dbReference type="NCBI Taxonomy" id="10195"/>
    <lineage>
        <taxon>Eukaryota</taxon>
        <taxon>Metazoa</taxon>
        <taxon>Spiralia</taxon>
        <taxon>Gnathifera</taxon>
        <taxon>Rotifera</taxon>
        <taxon>Eurotatoria</taxon>
        <taxon>Monogononta</taxon>
        <taxon>Pseudotrocha</taxon>
        <taxon>Ploima</taxon>
        <taxon>Brachionidae</taxon>
        <taxon>Brachionus</taxon>
    </lineage>
</organism>
<comment type="caution">
    <text evidence="2">The sequence shown here is derived from an EMBL/GenBank/DDBJ whole genome shotgun (WGS) entry which is preliminary data.</text>
</comment>
<evidence type="ECO:0000313" key="3">
    <source>
        <dbReference type="Proteomes" id="UP000276133"/>
    </source>
</evidence>
<feature type="compositionally biased region" description="Basic and acidic residues" evidence="1">
    <location>
        <begin position="1"/>
        <end position="25"/>
    </location>
</feature>
<keyword evidence="3" id="KW-1185">Reference proteome</keyword>
<name>A0A3M7SXC4_BRAPC</name>
<feature type="region of interest" description="Disordered" evidence="1">
    <location>
        <begin position="1"/>
        <end position="28"/>
    </location>
</feature>
<dbReference type="EMBL" id="REGN01000657">
    <property type="protein sequence ID" value="RNA40238.1"/>
    <property type="molecule type" value="Genomic_DNA"/>
</dbReference>
<protein>
    <submittedName>
        <fullName evidence="2">Uncharacterized protein</fullName>
    </submittedName>
</protein>
<proteinExistence type="predicted"/>
<dbReference type="Proteomes" id="UP000276133">
    <property type="component" value="Unassembled WGS sequence"/>
</dbReference>
<evidence type="ECO:0000256" key="1">
    <source>
        <dbReference type="SAM" id="MobiDB-lite"/>
    </source>
</evidence>
<gene>
    <name evidence="2" type="ORF">BpHYR1_016381</name>
</gene>
<reference evidence="2 3" key="1">
    <citation type="journal article" date="2018" name="Sci. Rep.">
        <title>Genomic signatures of local adaptation to the degree of environmental predictability in rotifers.</title>
        <authorList>
            <person name="Franch-Gras L."/>
            <person name="Hahn C."/>
            <person name="Garcia-Roger E.M."/>
            <person name="Carmona M.J."/>
            <person name="Serra M."/>
            <person name="Gomez A."/>
        </authorList>
    </citation>
    <scope>NUCLEOTIDE SEQUENCE [LARGE SCALE GENOMIC DNA]</scope>
    <source>
        <strain evidence="2">HYR1</strain>
    </source>
</reference>
<dbReference type="AlphaFoldDB" id="A0A3M7SXC4"/>
<accession>A0A3M7SXC4</accession>
<sequence length="350" mass="40783">MSKRKDKENLPNEISSKKSKIERPTRTKPHTATVQEVFLKKISTKIDSEPLTSSHLTEIVNTITRSSPLGKENNLLALFKKIVKKNEFNSDMFLGLLDQLRLDFLSKFKNICAFFLSNLLMIHSEPSTFDQKACSSTAEQFKIFQFRPVHFMALIKHSFSLVRIVNYSNQKYMKDKSLFTTAEKFLIQELSKRLELDKTGLISDEVLKAFKELIEKYPIDCVDNNFLIKLYFSITNLMNNDKAEKMSVELLKFLSNIFEIELESNKSKMVQKCLIKSVDMKNLLFLFNINVLTTFVPQEVLNIKLMSFCYKILDQYGTPINKNFEEPKSVNESFCLFVSKIFKEVFMYFV</sequence>